<sequence length="781" mass="85228">MQSNQGSRKRPAPGTSPVPTQQYGAQQQNYNYQQAPSNPDYNNYDFTQPFNAEQPLSDQSTAIPQDINDFAYLQNTAQQPLYGSALAPASVPAQSTDLVRLPRRQPFVPPHEQEQQQWANAGATGNMGATVSDEDEQDLDTKVALAKRDAQGKRKQIPPFVQKLSSFLDSSHTDLIRWSDDGRSFIVLDEDEFARTLIPELFKHNNYASFVRQLNMYGFHKTVNITDGSLRQSEKARKGVKPPSMYSHPYFRKNRPDLLWLIQKPLNKPGAKRKRDGTIKDQFDSDDERQFSPPVGGNQASGILGELGTSSAGHDVATLPRNELSAVRRELQKLQNQQRYISQMISSLKEQNDEFYRQASAFQALHDRHENSINAILTFLATFYNQSLEGRGAQNLVNMFSDVAQSQQPQGSVEEVPDGAADQSNRMPRFMKKQPLLLPGPPALLQPQQQQQQGTAATAPPSTRTSTSPPNGDVKRGSTSTADRASTSTSPVVKDDAPTPNLLNTVPENDMMSLINSVNATNASTPSTTAPSFDFTSALEHYQHANGNAPLTPQQRQSMLSLMANQPGAENTLNTNNALISPQPPTMPDLNQLKATQQQLEMLTNLQKAQDEKVQELNRRLQPLSPTGSIPGIARYGDEDPFNITGAPGDYDPNAFVNFDDESWGDVEAAEAPGQPTGFDFGGAAGDDGIDWDFSNQAGGAGEDMFPMTGDSDLAPNSGRDLLQPLFQEYGGGTGTGADGVRKVESVSSEATSPAITVLAEQDDSAAGTEGGQRKRARRSG</sequence>
<keyword evidence="6" id="KW-0175">Coiled coil</keyword>
<feature type="region of interest" description="Disordered" evidence="7">
    <location>
        <begin position="677"/>
        <end position="781"/>
    </location>
</feature>
<feature type="compositionally biased region" description="Low complexity" evidence="7">
    <location>
        <begin position="21"/>
        <end position="35"/>
    </location>
</feature>
<dbReference type="EMBL" id="JAVRRL010000010">
    <property type="protein sequence ID" value="KAK5115893.1"/>
    <property type="molecule type" value="Genomic_DNA"/>
</dbReference>
<feature type="compositionally biased region" description="Polar residues" evidence="7">
    <location>
        <begin position="746"/>
        <end position="755"/>
    </location>
</feature>
<dbReference type="InterPro" id="IPR000232">
    <property type="entry name" value="HSF_DNA-bd"/>
</dbReference>
<feature type="compositionally biased region" description="Polar residues" evidence="7">
    <location>
        <begin position="36"/>
        <end position="52"/>
    </location>
</feature>
<dbReference type="InterPro" id="IPR036388">
    <property type="entry name" value="WH-like_DNA-bd_sf"/>
</dbReference>
<dbReference type="PANTHER" id="PTHR10015:SF427">
    <property type="entry name" value="HEAT SHOCK FACTOR PROTEIN"/>
    <property type="match status" value="1"/>
</dbReference>
<comment type="subcellular location">
    <subcellularLocation>
        <location evidence="1">Nucleus</location>
    </subcellularLocation>
</comment>
<reference evidence="9" key="1">
    <citation type="submission" date="2023-08" db="EMBL/GenBank/DDBJ databases">
        <title>Black Yeasts Isolated from many extreme environments.</title>
        <authorList>
            <person name="Coleine C."/>
            <person name="Stajich J.E."/>
            <person name="Selbmann L."/>
        </authorList>
    </citation>
    <scope>NUCLEOTIDE SEQUENCE</scope>
    <source>
        <strain evidence="9">CCFEE 5401</strain>
    </source>
</reference>
<dbReference type="Pfam" id="PF00447">
    <property type="entry name" value="HSF_DNA-bind"/>
    <property type="match status" value="1"/>
</dbReference>
<comment type="caution">
    <text evidence="9">The sequence shown here is derived from an EMBL/GenBank/DDBJ whole genome shotgun (WGS) entry which is preliminary data.</text>
</comment>
<dbReference type="GO" id="GO:0003700">
    <property type="term" value="F:DNA-binding transcription factor activity"/>
    <property type="evidence" value="ECO:0007669"/>
    <property type="project" value="InterPro"/>
</dbReference>
<protein>
    <recommendedName>
        <fullName evidence="8">HSF-type DNA-binding domain-containing protein</fullName>
    </recommendedName>
</protein>
<dbReference type="FunFam" id="1.10.10.10:FF:000173">
    <property type="entry name" value="Heat shock transcription factor Hsf1"/>
    <property type="match status" value="1"/>
</dbReference>
<evidence type="ECO:0000256" key="1">
    <source>
        <dbReference type="ARBA" id="ARBA00004123"/>
    </source>
</evidence>
<dbReference type="PANTHER" id="PTHR10015">
    <property type="entry name" value="HEAT SHOCK TRANSCRIPTION FACTOR"/>
    <property type="match status" value="1"/>
</dbReference>
<name>A0AAN7YM13_9PEZI</name>
<evidence type="ECO:0000256" key="6">
    <source>
        <dbReference type="SAM" id="Coils"/>
    </source>
</evidence>
<dbReference type="AlphaFoldDB" id="A0AAN7YM13"/>
<evidence type="ECO:0000256" key="5">
    <source>
        <dbReference type="RuleBase" id="RU004020"/>
    </source>
</evidence>
<proteinExistence type="inferred from homology"/>
<feature type="coiled-coil region" evidence="6">
    <location>
        <begin position="593"/>
        <end position="620"/>
    </location>
</feature>
<dbReference type="SMART" id="SM00415">
    <property type="entry name" value="HSF"/>
    <property type="match status" value="1"/>
</dbReference>
<keyword evidence="3" id="KW-0238">DNA-binding</keyword>
<dbReference type="InterPro" id="IPR036390">
    <property type="entry name" value="WH_DNA-bd_sf"/>
</dbReference>
<feature type="region of interest" description="Disordered" evidence="7">
    <location>
        <begin position="433"/>
        <end position="507"/>
    </location>
</feature>
<evidence type="ECO:0000313" key="9">
    <source>
        <dbReference type="EMBL" id="KAK5115893.1"/>
    </source>
</evidence>
<dbReference type="PRINTS" id="PR00056">
    <property type="entry name" value="HSFDOMAIN"/>
</dbReference>
<evidence type="ECO:0000256" key="2">
    <source>
        <dbReference type="ARBA" id="ARBA00006403"/>
    </source>
</evidence>
<organism evidence="9 10">
    <name type="scientific">Meristemomyces frigidus</name>
    <dbReference type="NCBI Taxonomy" id="1508187"/>
    <lineage>
        <taxon>Eukaryota</taxon>
        <taxon>Fungi</taxon>
        <taxon>Dikarya</taxon>
        <taxon>Ascomycota</taxon>
        <taxon>Pezizomycotina</taxon>
        <taxon>Dothideomycetes</taxon>
        <taxon>Dothideomycetidae</taxon>
        <taxon>Mycosphaerellales</taxon>
        <taxon>Teratosphaeriaceae</taxon>
        <taxon>Meristemomyces</taxon>
    </lineage>
</organism>
<accession>A0AAN7YM13</accession>
<feature type="compositionally biased region" description="Low complexity" evidence="7">
    <location>
        <begin position="445"/>
        <end position="470"/>
    </location>
</feature>
<keyword evidence="4" id="KW-0539">Nucleus</keyword>
<feature type="region of interest" description="Disordered" evidence="7">
    <location>
        <begin position="1"/>
        <end position="52"/>
    </location>
</feature>
<dbReference type="GO" id="GO:0005634">
    <property type="term" value="C:nucleus"/>
    <property type="evidence" value="ECO:0007669"/>
    <property type="project" value="UniProtKB-SubCell"/>
</dbReference>
<dbReference type="Gene3D" id="1.10.10.10">
    <property type="entry name" value="Winged helix-like DNA-binding domain superfamily/Winged helix DNA-binding domain"/>
    <property type="match status" value="1"/>
</dbReference>
<feature type="region of interest" description="Disordered" evidence="7">
    <location>
        <begin position="269"/>
        <end position="294"/>
    </location>
</feature>
<evidence type="ECO:0000256" key="3">
    <source>
        <dbReference type="ARBA" id="ARBA00023125"/>
    </source>
</evidence>
<evidence type="ECO:0000256" key="4">
    <source>
        <dbReference type="ARBA" id="ARBA00023242"/>
    </source>
</evidence>
<dbReference type="GO" id="GO:0043565">
    <property type="term" value="F:sequence-specific DNA binding"/>
    <property type="evidence" value="ECO:0007669"/>
    <property type="project" value="InterPro"/>
</dbReference>
<dbReference type="Proteomes" id="UP001310890">
    <property type="component" value="Unassembled WGS sequence"/>
</dbReference>
<comment type="similarity">
    <text evidence="2 5">Belongs to the HSF family.</text>
</comment>
<evidence type="ECO:0000256" key="7">
    <source>
        <dbReference type="SAM" id="MobiDB-lite"/>
    </source>
</evidence>
<feature type="domain" description="HSF-type DNA-binding" evidence="8">
    <location>
        <begin position="156"/>
        <end position="265"/>
    </location>
</feature>
<feature type="compositionally biased region" description="Low complexity" evidence="7">
    <location>
        <begin position="478"/>
        <end position="490"/>
    </location>
</feature>
<evidence type="ECO:0000313" key="10">
    <source>
        <dbReference type="Proteomes" id="UP001310890"/>
    </source>
</evidence>
<dbReference type="SUPFAM" id="SSF46785">
    <property type="entry name" value="Winged helix' DNA-binding domain"/>
    <property type="match status" value="1"/>
</dbReference>
<gene>
    <name evidence="9" type="ORF">LTR62_000349</name>
</gene>
<evidence type="ECO:0000259" key="8">
    <source>
        <dbReference type="SMART" id="SM00415"/>
    </source>
</evidence>